<reference evidence="1 2" key="2">
    <citation type="submission" date="2017-09" db="EMBL/GenBank/DDBJ databases">
        <title>Extensive intraspecific genome diversity in a model arbuscular mycorrhizal fungus.</title>
        <authorList>
            <person name="Chen E.C."/>
            <person name="Morin E."/>
            <person name="Beaudet D."/>
            <person name="Noel J."/>
            <person name="Ndikumana S."/>
            <person name="Charron P."/>
            <person name="St-Onge C."/>
            <person name="Giorgi J."/>
            <person name="Grigoriev I.V."/>
            <person name="Roux C."/>
            <person name="Martin F.M."/>
            <person name="Corradi N."/>
        </authorList>
    </citation>
    <scope>NUCLEOTIDE SEQUENCE [LARGE SCALE GENOMIC DNA]</scope>
    <source>
        <strain evidence="1 2">A5</strain>
    </source>
</reference>
<accession>A0A2N0P2K5</accession>
<dbReference type="InterPro" id="IPR032675">
    <property type="entry name" value="LRR_dom_sf"/>
</dbReference>
<dbReference type="AlphaFoldDB" id="A0A2N0P2K5"/>
<comment type="caution">
    <text evidence="1">The sequence shown here is derived from an EMBL/GenBank/DDBJ whole genome shotgun (WGS) entry which is preliminary data.</text>
</comment>
<protein>
    <submittedName>
        <fullName evidence="1">Uncharacterized protein</fullName>
    </submittedName>
</protein>
<gene>
    <name evidence="1" type="ORF">RhiirA5_427320</name>
</gene>
<sequence>MSKLYKDILFHVLQLIKLDVKQLFQYYESGNDLSQHFNFFENSYKKPLFNYFSFCKHLNLERIEETNIYFKEIRNDILNLKRGNDKFLLILKKVCKSIKELKLNIYGPDYNDGIVKLIENQKNLFNISFLDIDKSSYKIIENLLIKYVNIIQYISTCERFKSKVFMSFVNLKILELKGNNTNKKWYNIRNFIFTFFTNFKLTEISYYNSDNDANTAVYNGILIRAVYHNCPNIIYLELLYKNENILDLEKLLNNCQYLKR</sequence>
<dbReference type="Proteomes" id="UP000232722">
    <property type="component" value="Unassembled WGS sequence"/>
</dbReference>
<proteinExistence type="predicted"/>
<reference evidence="1 2" key="1">
    <citation type="submission" date="2016-04" db="EMBL/GenBank/DDBJ databases">
        <title>Genome analyses suggest a sexual origin of heterokaryosis in a supposedly ancient asexual fungus.</title>
        <authorList>
            <person name="Ropars J."/>
            <person name="Sedzielewska K."/>
            <person name="Noel J."/>
            <person name="Charron P."/>
            <person name="Farinelli L."/>
            <person name="Marton T."/>
            <person name="Kruger M."/>
            <person name="Pelin A."/>
            <person name="Brachmann A."/>
            <person name="Corradi N."/>
        </authorList>
    </citation>
    <scope>NUCLEOTIDE SEQUENCE [LARGE SCALE GENOMIC DNA]</scope>
    <source>
        <strain evidence="1 2">A5</strain>
    </source>
</reference>
<organism evidence="1 2">
    <name type="scientific">Rhizophagus irregularis</name>
    <dbReference type="NCBI Taxonomy" id="588596"/>
    <lineage>
        <taxon>Eukaryota</taxon>
        <taxon>Fungi</taxon>
        <taxon>Fungi incertae sedis</taxon>
        <taxon>Mucoromycota</taxon>
        <taxon>Glomeromycotina</taxon>
        <taxon>Glomeromycetes</taxon>
        <taxon>Glomerales</taxon>
        <taxon>Glomeraceae</taxon>
        <taxon>Rhizophagus</taxon>
    </lineage>
</organism>
<dbReference type="EMBL" id="LLXJ01001712">
    <property type="protein sequence ID" value="PKC01045.1"/>
    <property type="molecule type" value="Genomic_DNA"/>
</dbReference>
<name>A0A2N0P2K5_9GLOM</name>
<evidence type="ECO:0000313" key="2">
    <source>
        <dbReference type="Proteomes" id="UP000232722"/>
    </source>
</evidence>
<evidence type="ECO:0000313" key="1">
    <source>
        <dbReference type="EMBL" id="PKC01045.1"/>
    </source>
</evidence>
<dbReference type="Gene3D" id="3.80.10.10">
    <property type="entry name" value="Ribonuclease Inhibitor"/>
    <property type="match status" value="1"/>
</dbReference>